<dbReference type="AlphaFoldDB" id="A0AAE7E5A1"/>
<sequence length="205" mass="23662">MEQYLNEFVFLASAIFLALMSPGPDFMVTLKQSINHERKYAIISSFGISIGIVFHLAYTILGFSFIIKVFPMFLDIIRYIGATYLIYIGYKSFKSSHIKIEKDNQKKMTIKKAFMLGFFCNVFNPKATMFFLSIFSIIVNESTPMYVQLLFGLFCVIANFVWYSLIALFLTRKKSIELFDKYSNIINKVIGAILIFFGLYFIISS</sequence>
<feature type="transmembrane region" description="Helical" evidence="6">
    <location>
        <begin position="6"/>
        <end position="28"/>
    </location>
</feature>
<evidence type="ECO:0000256" key="1">
    <source>
        <dbReference type="ARBA" id="ARBA00004651"/>
    </source>
</evidence>
<keyword evidence="2" id="KW-1003">Cell membrane</keyword>
<evidence type="ECO:0000313" key="7">
    <source>
        <dbReference type="EMBL" id="QKF76147.1"/>
    </source>
</evidence>
<protein>
    <submittedName>
        <fullName evidence="7">Transporter, LysE family</fullName>
    </submittedName>
</protein>
<evidence type="ECO:0000313" key="8">
    <source>
        <dbReference type="Proteomes" id="UP000503313"/>
    </source>
</evidence>
<accession>A0AAE7E5A1</accession>
<comment type="subcellular location">
    <subcellularLocation>
        <location evidence="1">Cell membrane</location>
        <topology evidence="1">Multi-pass membrane protein</topology>
    </subcellularLocation>
</comment>
<dbReference type="PANTHER" id="PTHR30086:SF20">
    <property type="entry name" value="ARGININE EXPORTER PROTEIN ARGO-RELATED"/>
    <property type="match status" value="1"/>
</dbReference>
<evidence type="ECO:0000256" key="2">
    <source>
        <dbReference type="ARBA" id="ARBA00022475"/>
    </source>
</evidence>
<dbReference type="EMBL" id="CP053835">
    <property type="protein sequence ID" value="QKF76147.1"/>
    <property type="molecule type" value="Genomic_DNA"/>
</dbReference>
<proteinExistence type="predicted"/>
<feature type="transmembrane region" description="Helical" evidence="6">
    <location>
        <begin position="40"/>
        <end position="70"/>
    </location>
</feature>
<keyword evidence="3 6" id="KW-0812">Transmembrane</keyword>
<evidence type="ECO:0000256" key="3">
    <source>
        <dbReference type="ARBA" id="ARBA00022692"/>
    </source>
</evidence>
<dbReference type="PANTHER" id="PTHR30086">
    <property type="entry name" value="ARGININE EXPORTER PROTEIN ARGO"/>
    <property type="match status" value="1"/>
</dbReference>
<dbReference type="Pfam" id="PF01810">
    <property type="entry name" value="LysE"/>
    <property type="match status" value="1"/>
</dbReference>
<evidence type="ECO:0000256" key="4">
    <source>
        <dbReference type="ARBA" id="ARBA00022989"/>
    </source>
</evidence>
<evidence type="ECO:0000256" key="6">
    <source>
        <dbReference type="SAM" id="Phobius"/>
    </source>
</evidence>
<feature type="transmembrane region" description="Helical" evidence="6">
    <location>
        <begin position="114"/>
        <end position="139"/>
    </location>
</feature>
<dbReference type="Proteomes" id="UP000503313">
    <property type="component" value="Chromosome"/>
</dbReference>
<reference evidence="7 8" key="1">
    <citation type="submission" date="2020-05" db="EMBL/GenBank/DDBJ databases">
        <title>Complete genome sequencing of Campylobacter and Arcobacter type strains.</title>
        <authorList>
            <person name="Miller W.G."/>
            <person name="Yee E."/>
        </authorList>
    </citation>
    <scope>NUCLEOTIDE SEQUENCE [LARGE SCALE GENOMIC DNA]</scope>
    <source>
        <strain evidence="7 8">LMG 25694</strain>
    </source>
</reference>
<dbReference type="GO" id="GO:0005886">
    <property type="term" value="C:plasma membrane"/>
    <property type="evidence" value="ECO:0007669"/>
    <property type="project" value="UniProtKB-SubCell"/>
</dbReference>
<dbReference type="KEGG" id="adz:ADFLV_0075"/>
<keyword evidence="4 6" id="KW-1133">Transmembrane helix</keyword>
<dbReference type="InterPro" id="IPR001123">
    <property type="entry name" value="LeuE-type"/>
</dbReference>
<organism evidence="7 8">
    <name type="scientific">Arcobacter defluvii</name>
    <dbReference type="NCBI Taxonomy" id="873191"/>
    <lineage>
        <taxon>Bacteria</taxon>
        <taxon>Pseudomonadati</taxon>
        <taxon>Campylobacterota</taxon>
        <taxon>Epsilonproteobacteria</taxon>
        <taxon>Campylobacterales</taxon>
        <taxon>Arcobacteraceae</taxon>
        <taxon>Arcobacter</taxon>
    </lineage>
</organism>
<feature type="transmembrane region" description="Helical" evidence="6">
    <location>
        <begin position="76"/>
        <end position="93"/>
    </location>
</feature>
<feature type="transmembrane region" description="Helical" evidence="6">
    <location>
        <begin position="182"/>
        <end position="203"/>
    </location>
</feature>
<keyword evidence="8" id="KW-1185">Reference proteome</keyword>
<name>A0AAE7E5A1_9BACT</name>
<dbReference type="GO" id="GO:0015171">
    <property type="term" value="F:amino acid transmembrane transporter activity"/>
    <property type="evidence" value="ECO:0007669"/>
    <property type="project" value="TreeGrafter"/>
</dbReference>
<feature type="transmembrane region" description="Helical" evidence="6">
    <location>
        <begin position="145"/>
        <end position="170"/>
    </location>
</feature>
<dbReference type="RefSeq" id="WP_129011438.1">
    <property type="nucleotide sequence ID" value="NZ_CP053835.1"/>
</dbReference>
<gene>
    <name evidence="7" type="ORF">ADFLV_0075</name>
</gene>
<keyword evidence="5 6" id="KW-0472">Membrane</keyword>
<dbReference type="PIRSF" id="PIRSF006324">
    <property type="entry name" value="LeuE"/>
    <property type="match status" value="1"/>
</dbReference>
<evidence type="ECO:0000256" key="5">
    <source>
        <dbReference type="ARBA" id="ARBA00023136"/>
    </source>
</evidence>